<proteinExistence type="predicted"/>
<feature type="domain" description="AB hydrolase-1" evidence="2">
    <location>
        <begin position="97"/>
        <end position="365"/>
    </location>
</feature>
<evidence type="ECO:0000259" key="2">
    <source>
        <dbReference type="Pfam" id="PF12697"/>
    </source>
</evidence>
<dbReference type="AlphaFoldDB" id="A0A0D6R052"/>
<reference evidence="3" key="1">
    <citation type="submission" date="2015-03" db="EMBL/GenBank/DDBJ databases">
        <title>A transcriptome of Araucaria cunninghamii, an australian fine timber species.</title>
        <authorList>
            <person name="Jing Yi C.J.Y."/>
            <person name="Yin San L.Y.S."/>
            <person name="Abdul Karim S.S."/>
            <person name="Wan Azmi N.N."/>
            <person name="Hercus R.R."/>
            <person name="Croft L.L."/>
        </authorList>
    </citation>
    <scope>NUCLEOTIDE SEQUENCE</scope>
    <source>
        <strain evidence="3">MI0301</strain>
        <tissue evidence="3">Leaf</tissue>
    </source>
</reference>
<dbReference type="InterPro" id="IPR029058">
    <property type="entry name" value="AB_hydrolase_fold"/>
</dbReference>
<protein>
    <recommendedName>
        <fullName evidence="2">AB hydrolase-1 domain-containing protein</fullName>
    </recommendedName>
</protein>
<name>A0A0D6R052_ARACU</name>
<accession>A0A0D6R052</accession>
<sequence length="374" mass="42323">MAAGNRRISAASARAHTRKGKSDKGFPLGKGILKKLFLVSFVGFLAWAYNAIQPPSSNVCGSPSGPPVTAPRVKLHDGRHLAYLENGVPKERAKYKIVLTHGFTGFRNDTLDASKELVEELGVYMVSFDRPGYGESDPDPKRSVRSAALDIEELADQLGLGPKFYVMGSSIGGHAIWGCLKYIPHRLAGAALLAPVVNYRWPGFPANLSNEVYYQQPRQDQWALRVPYYTPWLTYWWNTQKWFPSSSVIQGTWKPLNRHDAEIFNKYKTSGRRTEHLKAALQQGVFESLHRDMIVMFGKWEFDPMDFENPFPNNEGSVHIWQGDEDALVPVLLQRYIAKRLPWIHYHELPEAGHMFNAMEGMPDRILKSLLLGE</sequence>
<dbReference type="Gene3D" id="3.40.50.1820">
    <property type="entry name" value="alpha/beta hydrolase"/>
    <property type="match status" value="1"/>
</dbReference>
<dbReference type="PANTHER" id="PTHR45763">
    <property type="entry name" value="HYDROLASE, ALPHA/BETA FOLD FAMILY PROTEIN, EXPRESSED-RELATED"/>
    <property type="match status" value="1"/>
</dbReference>
<dbReference type="SUPFAM" id="SSF53474">
    <property type="entry name" value="alpha/beta-Hydrolases"/>
    <property type="match status" value="1"/>
</dbReference>
<evidence type="ECO:0000313" key="3">
    <source>
        <dbReference type="EMBL" id="JAG95648.1"/>
    </source>
</evidence>
<evidence type="ECO:0000256" key="1">
    <source>
        <dbReference type="SAM" id="MobiDB-lite"/>
    </source>
</evidence>
<dbReference type="InterPro" id="IPR000073">
    <property type="entry name" value="AB_hydrolase_1"/>
</dbReference>
<feature type="region of interest" description="Disordered" evidence="1">
    <location>
        <begin position="1"/>
        <end position="23"/>
    </location>
</feature>
<dbReference type="PANTHER" id="PTHR45763:SF54">
    <property type="entry name" value="HYDROLASE, ALPHA_BETA FOLD FAMILY PROTEIN, EXPRESSED"/>
    <property type="match status" value="1"/>
</dbReference>
<dbReference type="Pfam" id="PF12697">
    <property type="entry name" value="Abhydrolase_6"/>
    <property type="match status" value="1"/>
</dbReference>
<dbReference type="FunFam" id="3.40.50.1820:FF:000270">
    <property type="entry name" value="Alpha/beta-Hydrolases superfamily protein"/>
    <property type="match status" value="1"/>
</dbReference>
<organism evidence="3">
    <name type="scientific">Araucaria cunninghamii</name>
    <name type="common">Hoop pine</name>
    <name type="synonym">Moreton Bay pine</name>
    <dbReference type="NCBI Taxonomy" id="56994"/>
    <lineage>
        <taxon>Eukaryota</taxon>
        <taxon>Viridiplantae</taxon>
        <taxon>Streptophyta</taxon>
        <taxon>Embryophyta</taxon>
        <taxon>Tracheophyta</taxon>
        <taxon>Spermatophyta</taxon>
        <taxon>Pinopsida</taxon>
        <taxon>Pinidae</taxon>
        <taxon>Conifers II</taxon>
        <taxon>Araucariales</taxon>
        <taxon>Araucariaceae</taxon>
        <taxon>Araucaria</taxon>
    </lineage>
</organism>
<dbReference type="EMBL" id="GCKF01039920">
    <property type="protein sequence ID" value="JAG95648.1"/>
    <property type="molecule type" value="Transcribed_RNA"/>
</dbReference>